<comment type="caution">
    <text evidence="2">The sequence shown here is derived from an EMBL/GenBank/DDBJ whole genome shotgun (WGS) entry which is preliminary data.</text>
</comment>
<accession>A0A392TXV7</accession>
<keyword evidence="3" id="KW-1185">Reference proteome</keyword>
<dbReference type="Proteomes" id="UP000265520">
    <property type="component" value="Unassembled WGS sequence"/>
</dbReference>
<evidence type="ECO:0000313" key="3">
    <source>
        <dbReference type="Proteomes" id="UP000265520"/>
    </source>
</evidence>
<feature type="non-terminal residue" evidence="2">
    <location>
        <position position="84"/>
    </location>
</feature>
<feature type="non-terminal residue" evidence="2">
    <location>
        <position position="1"/>
    </location>
</feature>
<evidence type="ECO:0000313" key="2">
    <source>
        <dbReference type="EMBL" id="MCI65317.1"/>
    </source>
</evidence>
<proteinExistence type="predicted"/>
<evidence type="ECO:0000256" key="1">
    <source>
        <dbReference type="SAM" id="MobiDB-lite"/>
    </source>
</evidence>
<organism evidence="2 3">
    <name type="scientific">Trifolium medium</name>
    <dbReference type="NCBI Taxonomy" id="97028"/>
    <lineage>
        <taxon>Eukaryota</taxon>
        <taxon>Viridiplantae</taxon>
        <taxon>Streptophyta</taxon>
        <taxon>Embryophyta</taxon>
        <taxon>Tracheophyta</taxon>
        <taxon>Spermatophyta</taxon>
        <taxon>Magnoliopsida</taxon>
        <taxon>eudicotyledons</taxon>
        <taxon>Gunneridae</taxon>
        <taxon>Pentapetalae</taxon>
        <taxon>rosids</taxon>
        <taxon>fabids</taxon>
        <taxon>Fabales</taxon>
        <taxon>Fabaceae</taxon>
        <taxon>Papilionoideae</taxon>
        <taxon>50 kb inversion clade</taxon>
        <taxon>NPAAA clade</taxon>
        <taxon>Hologalegina</taxon>
        <taxon>IRL clade</taxon>
        <taxon>Trifolieae</taxon>
        <taxon>Trifolium</taxon>
    </lineage>
</organism>
<feature type="region of interest" description="Disordered" evidence="1">
    <location>
        <begin position="47"/>
        <end position="84"/>
    </location>
</feature>
<reference evidence="2 3" key="1">
    <citation type="journal article" date="2018" name="Front. Plant Sci.">
        <title>Red Clover (Trifolium pratense) and Zigzag Clover (T. medium) - A Picture of Genomic Similarities and Differences.</title>
        <authorList>
            <person name="Dluhosova J."/>
            <person name="Istvanek J."/>
            <person name="Nedelnik J."/>
            <person name="Repkova J."/>
        </authorList>
    </citation>
    <scope>NUCLEOTIDE SEQUENCE [LARGE SCALE GENOMIC DNA]</scope>
    <source>
        <strain evidence="3">cv. 10/8</strain>
        <tissue evidence="2">Leaf</tissue>
    </source>
</reference>
<dbReference type="AlphaFoldDB" id="A0A392TXV7"/>
<name>A0A392TXV7_9FABA</name>
<protein>
    <submittedName>
        <fullName evidence="2">Uncharacterized protein</fullName>
    </submittedName>
</protein>
<sequence length="84" mass="9460">TRRLRSNAGKGVAVSNVPVKTAKEKKIYGLKRQWSKITRLSEPKKKLLRRKTISSSDLEFEEDKHATASPAASSKKSVKKKRIP</sequence>
<dbReference type="EMBL" id="LXQA010673367">
    <property type="protein sequence ID" value="MCI65317.1"/>
    <property type="molecule type" value="Genomic_DNA"/>
</dbReference>